<dbReference type="EMBL" id="AMZH03013829">
    <property type="protein sequence ID" value="RRT48634.1"/>
    <property type="molecule type" value="Genomic_DNA"/>
</dbReference>
<reference evidence="2 3" key="1">
    <citation type="journal article" date="2014" name="Agronomy (Basel)">
        <title>A Draft Genome Sequence for Ensete ventricosum, the Drought-Tolerant Tree Against Hunger.</title>
        <authorList>
            <person name="Harrison J."/>
            <person name="Moore K.A."/>
            <person name="Paszkiewicz K."/>
            <person name="Jones T."/>
            <person name="Grant M."/>
            <person name="Ambacheew D."/>
            <person name="Muzemil S."/>
            <person name="Studholme D.J."/>
        </authorList>
    </citation>
    <scope>NUCLEOTIDE SEQUENCE [LARGE SCALE GENOMIC DNA]</scope>
</reference>
<dbReference type="Proteomes" id="UP000287651">
    <property type="component" value="Unassembled WGS sequence"/>
</dbReference>
<feature type="compositionally biased region" description="Polar residues" evidence="1">
    <location>
        <begin position="43"/>
        <end position="55"/>
    </location>
</feature>
<evidence type="ECO:0000313" key="2">
    <source>
        <dbReference type="EMBL" id="RRT48634.1"/>
    </source>
</evidence>
<dbReference type="AlphaFoldDB" id="A0A426YA79"/>
<gene>
    <name evidence="2" type="ORF">B296_00013816</name>
</gene>
<feature type="region of interest" description="Disordered" evidence="1">
    <location>
        <begin position="40"/>
        <end position="59"/>
    </location>
</feature>
<protein>
    <submittedName>
        <fullName evidence="2">Uncharacterized protein</fullName>
    </submittedName>
</protein>
<proteinExistence type="predicted"/>
<evidence type="ECO:0000313" key="3">
    <source>
        <dbReference type="Proteomes" id="UP000287651"/>
    </source>
</evidence>
<sequence length="80" mass="8815">MVQGSSPGEYQDSLEDCRGYPKACREYRAKDWTIRSELVGSSLGDSSKGSRNSLGTHREIIGGRPLDSLLEIPEVVGMRE</sequence>
<organism evidence="2 3">
    <name type="scientific">Ensete ventricosum</name>
    <name type="common">Abyssinian banana</name>
    <name type="synonym">Musa ensete</name>
    <dbReference type="NCBI Taxonomy" id="4639"/>
    <lineage>
        <taxon>Eukaryota</taxon>
        <taxon>Viridiplantae</taxon>
        <taxon>Streptophyta</taxon>
        <taxon>Embryophyta</taxon>
        <taxon>Tracheophyta</taxon>
        <taxon>Spermatophyta</taxon>
        <taxon>Magnoliopsida</taxon>
        <taxon>Liliopsida</taxon>
        <taxon>Zingiberales</taxon>
        <taxon>Musaceae</taxon>
        <taxon>Ensete</taxon>
    </lineage>
</organism>
<comment type="caution">
    <text evidence="2">The sequence shown here is derived from an EMBL/GenBank/DDBJ whole genome shotgun (WGS) entry which is preliminary data.</text>
</comment>
<accession>A0A426YA79</accession>
<evidence type="ECO:0000256" key="1">
    <source>
        <dbReference type="SAM" id="MobiDB-lite"/>
    </source>
</evidence>
<name>A0A426YA79_ENSVE</name>